<feature type="region of interest" description="Disordered" evidence="5">
    <location>
        <begin position="1276"/>
        <end position="1312"/>
    </location>
</feature>
<feature type="region of interest" description="Disordered" evidence="5">
    <location>
        <begin position="228"/>
        <end position="257"/>
    </location>
</feature>
<organism evidence="7 8">
    <name type="scientific">Besnoitia besnoiti</name>
    <name type="common">Apicomplexan protozoan</name>
    <dbReference type="NCBI Taxonomy" id="94643"/>
    <lineage>
        <taxon>Eukaryota</taxon>
        <taxon>Sar</taxon>
        <taxon>Alveolata</taxon>
        <taxon>Apicomplexa</taxon>
        <taxon>Conoidasida</taxon>
        <taxon>Coccidia</taxon>
        <taxon>Eucoccidiorida</taxon>
        <taxon>Eimeriorina</taxon>
        <taxon>Sarcocystidae</taxon>
        <taxon>Besnoitia</taxon>
    </lineage>
</organism>
<feature type="region of interest" description="Disordered" evidence="5">
    <location>
        <begin position="1360"/>
        <end position="1404"/>
    </location>
</feature>
<evidence type="ECO:0000256" key="4">
    <source>
        <dbReference type="ARBA" id="ARBA00045448"/>
    </source>
</evidence>
<keyword evidence="8" id="KW-1185">Reference proteome</keyword>
<feature type="compositionally biased region" description="Low complexity" evidence="5">
    <location>
        <begin position="410"/>
        <end position="424"/>
    </location>
</feature>
<feature type="domain" description="Peptidase S9 prolyl oligopeptidase catalytic" evidence="6">
    <location>
        <begin position="1551"/>
        <end position="1664"/>
    </location>
</feature>
<dbReference type="GeneID" id="40308988"/>
<dbReference type="KEGG" id="bbes:BESB_040070"/>
<feature type="compositionally biased region" description="Polar residues" evidence="5">
    <location>
        <begin position="1919"/>
        <end position="1928"/>
    </location>
</feature>
<sequence length="2095" mass="225329">MTTAGRLCSLPLASQRRRSARSRCCGRPRPCFASCSKLYGEAATAAHTKIGLHCSQAANLLRRELSFSASIQSLTLCHAAQSVLRALTGAARDASSRTGAECGTTRALCIASATGRRDCATPSGGAETLNGKRGDAGARACHSLSSPSCSLEAGAEFAAEPRDHDCNGDAFISPSTGSILRPKTNAACSASFPCSETLLFEQPPCTVIDPWQHLETNRDLLQSLLPSAVGAPDAQEESTSEGNNEFEVEGAPASARRRGGRLEAYGASGKQPEICWLQSETEGRGDQRQSLARTRRLLKSPLDRYLAFITKHASALDFVEQSLGSAVVAASPSSACDEAYALDGLTLSRPAAPSPGFSPLIPSVREAFEEEERRVLEAVCGKTVGEIAKSQAMAALCRSPNAALQAEVRSSASHAPSPSNSWPADLGPSDESQGCPRDRPSATHAAERGRRKASEEGKAHGGEAGERQAEGGWRRVREAALLQVEAAAEAGELAEAIHVEVLEGRMVYYERPSPFSPGHVLFCRRALPGRDVTLGDISKRTHPGAAGEATSDQEAPATTRETRGDEATKASEAAALEARSDRTLTLADVLRAERQGRRKAREEALETETNMHAEDAGALSPFLLERPGVWTALDVLRSEQQLIDLGWLAARAQRQTPPSPEAQSEEMRLEGMEKELTATDAGVCRLGTVKVFEEAGLLGYTRCLDSSDRYTLHFKDLRHPTPAGLFSSAEIPATFSRPSLIISALSMRSPASCEHAGDDAQHQIGDRLPSAPFECEEVAGVSLGFVKDFEFFACTSESVESGKRDDPTLPGSKRAGDELPRKEVQTRLGAREGMEAQEEPIFLGCLYSAVEAQSGRPHMLRRCLLALWRLSRASPAAARDATPAAAPSTPVPPRLELLRDELVLDLSDTAKWSSMHLALSKTADGRFFIITATSRSRTATWILSASHPLDSLRPVVDGPTHCVTSWKDHLLLFDVSSPGALSAFSLSLRAVLEGRGMDSWMRRRSAPLASFSYPACAEVPDDARREGSAQLLFQLCAFHFSDLDCTEHGLAVYGLRPPSCPVVMKIDLEEETNGLGASEDRCRSPKLQAACVPPSPPPCSPSSALSSSPSLISCSSSLPELLAPVRSSPVSSLRARIFEVRLPLPARRPIVGCLQPAANSQFSSPSLHFSLQSPFEPCLHYSLNLRTARVEAQRLQEADREVLQTAARLFHSRFFPAAASPTPPARLSALAFASPPFLAPSSASAVRGQGRLLEAADSMGEKHVTHGMFARAGGRNMAEASEISERDARGNNECSRERTVDSGSETPAEALAPAEKVDTSLGVAEIVYFPSRDGNYRIPVTILLSTADAEDSRRTRILGKREKNSSADATGERGTIWARHTKEGKADAQTAKQPEPKTGFRESAGGIPEELHVARSHSPASDFLQLHSLPSPGPATGGAASAASFSIPVAPFSSSFFPAPYSSSRSSLGYAPRSPQFSSHPAAAHSAAASPSPCSSVPLREFASSCNCAVASAPLLSFSPSSLFLPRAPSPLLLLAYGAYKRPLSVAFSPLHLMLLSLGWRVAFVHCRGEGAAENEGTHNGRGLRKHETLDDLEDALNALVALNVSKREQIFLKTSSAGGVLAGAFLAFQHMRGQVRALVIRHGFFDVFTAMQAHDAHDLAAEDGERRQATDAVRETQTAERGEATPEDGGLRALEEVEWGNPNVRDATSAAERDERRRHLANILSFSPYSNFHPPRRFAHALAAPACASCSLEGREGDWQLRRLDGTLSRASARVPSPRSPFVSGSKGPPGGAEHGVAGALRCAAERRPPAPEEAEKKQRDGAPLQAATGSPSSEQTHAWWQRASHPKRSRREWPAVFLTASLGDTIVSPWHSAKILAKLERMRQLRQRMQLASHCANDDPRRAEGQGYGPPRKKRQSQLSAETGSESPAGERTSGALLRDAAEGVEARDDKDKAASLKRKTSRWTVESAFEHSRAEKGAGRDDEAEACERSEASHAFFAKAVEGRSRKKRSSETRIYSSKDMRVASTREQNASEDDFVLFKLSGEEEGHCGRGDMLSRFRDEAEELCFFYRVLEDDKASAIKEKAARQECGDA</sequence>
<evidence type="ECO:0000256" key="1">
    <source>
        <dbReference type="ARBA" id="ARBA00005228"/>
    </source>
</evidence>
<dbReference type="InterPro" id="IPR001375">
    <property type="entry name" value="Peptidase_S9_cat"/>
</dbReference>
<feature type="compositionally biased region" description="Polar residues" evidence="5">
    <location>
        <begin position="1829"/>
        <end position="1840"/>
    </location>
</feature>
<dbReference type="RefSeq" id="XP_029221558.1">
    <property type="nucleotide sequence ID" value="XM_029362593.1"/>
</dbReference>
<dbReference type="InterPro" id="IPR051543">
    <property type="entry name" value="Serine_Peptidase_S9A"/>
</dbReference>
<protein>
    <recommendedName>
        <fullName evidence="2">Prolyl endopeptidase-like</fullName>
    </recommendedName>
    <alternativeName>
        <fullName evidence="3">Prolylendopeptidase-like</fullName>
    </alternativeName>
</protein>
<gene>
    <name evidence="7" type="ORF">BESB_040070</name>
</gene>
<dbReference type="Pfam" id="PF00326">
    <property type="entry name" value="Peptidase_S9"/>
    <property type="match status" value="1"/>
</dbReference>
<accession>A0A2A9MI25</accession>
<dbReference type="GO" id="GO:0008236">
    <property type="term" value="F:serine-type peptidase activity"/>
    <property type="evidence" value="ECO:0007669"/>
    <property type="project" value="InterPro"/>
</dbReference>
<comment type="caution">
    <text evidence="7">The sequence shown here is derived from an EMBL/GenBank/DDBJ whole genome shotgun (WGS) entry which is preliminary data.</text>
</comment>
<dbReference type="Proteomes" id="UP000224006">
    <property type="component" value="Chromosome II"/>
</dbReference>
<feature type="region of interest" description="Disordered" evidence="5">
    <location>
        <begin position="2006"/>
        <end position="2032"/>
    </location>
</feature>
<dbReference type="PANTHER" id="PTHR11757">
    <property type="entry name" value="PROTEASE FAMILY S9A OLIGOPEPTIDASE"/>
    <property type="match status" value="1"/>
</dbReference>
<feature type="compositionally biased region" description="Basic and acidic residues" evidence="5">
    <location>
        <begin position="560"/>
        <end position="569"/>
    </location>
</feature>
<dbReference type="Gene3D" id="3.40.50.1820">
    <property type="entry name" value="alpha/beta hydrolase"/>
    <property type="match status" value="1"/>
</dbReference>
<feature type="compositionally biased region" description="Basic and acidic residues" evidence="5">
    <location>
        <begin position="436"/>
        <end position="471"/>
    </location>
</feature>
<feature type="region of interest" description="Disordered" evidence="5">
    <location>
        <begin position="1771"/>
        <end position="1848"/>
    </location>
</feature>
<dbReference type="VEuPathDB" id="ToxoDB:BESB_040070"/>
<dbReference type="OrthoDB" id="332855at2759"/>
<feature type="compositionally biased region" description="Basic and acidic residues" evidence="5">
    <location>
        <begin position="1805"/>
        <end position="1822"/>
    </location>
</feature>
<dbReference type="PANTHER" id="PTHR11757:SF19">
    <property type="entry name" value="PROLYL ENDOPEPTIDASE-LIKE"/>
    <property type="match status" value="1"/>
</dbReference>
<dbReference type="GO" id="GO:0006508">
    <property type="term" value="P:proteolysis"/>
    <property type="evidence" value="ECO:0007669"/>
    <property type="project" value="InterPro"/>
</dbReference>
<proteinExistence type="inferred from homology"/>
<feature type="region of interest" description="Disordered" evidence="5">
    <location>
        <begin position="539"/>
        <end position="570"/>
    </location>
</feature>
<evidence type="ECO:0000256" key="2">
    <source>
        <dbReference type="ARBA" id="ARBA00039290"/>
    </source>
</evidence>
<comment type="similarity">
    <text evidence="1">Belongs to the peptidase S9A family.</text>
</comment>
<evidence type="ECO:0000259" key="6">
    <source>
        <dbReference type="Pfam" id="PF00326"/>
    </source>
</evidence>
<evidence type="ECO:0000256" key="3">
    <source>
        <dbReference type="ARBA" id="ARBA00042165"/>
    </source>
</evidence>
<feature type="compositionally biased region" description="Basic and acidic residues" evidence="5">
    <location>
        <begin position="1971"/>
        <end position="1984"/>
    </location>
</feature>
<feature type="region of interest" description="Disordered" evidence="5">
    <location>
        <begin position="1661"/>
        <end position="1691"/>
    </location>
</feature>
<comment type="function">
    <text evidence="4">Serine peptidase whose precise substrate specificity remains unclear. Does not cleave peptides after a arginine or lysine residue. Regulates trans-Golgi network morphology and sorting by regulating the membrane binding of the AP-1 complex. May play a role in the regulation of synaptic vesicle exocytosis.</text>
</comment>
<name>A0A2A9MI25_BESBE</name>
<evidence type="ECO:0000313" key="7">
    <source>
        <dbReference type="EMBL" id="PFH37549.1"/>
    </source>
</evidence>
<feature type="region of interest" description="Disordered" evidence="5">
    <location>
        <begin position="408"/>
        <end position="471"/>
    </location>
</feature>
<feature type="region of interest" description="Disordered" evidence="5">
    <location>
        <begin position="1892"/>
        <end position="1984"/>
    </location>
</feature>
<reference evidence="7 8" key="1">
    <citation type="submission" date="2017-09" db="EMBL/GenBank/DDBJ databases">
        <title>Genome sequencing of Besnoitia besnoiti strain Bb-Ger1.</title>
        <authorList>
            <person name="Schares G."/>
            <person name="Venepally P."/>
            <person name="Lorenzi H.A."/>
        </authorList>
    </citation>
    <scope>NUCLEOTIDE SEQUENCE [LARGE SCALE GENOMIC DNA]</scope>
    <source>
        <strain evidence="7 8">Bb-Ger1</strain>
    </source>
</reference>
<feature type="compositionally biased region" description="Basic and acidic residues" evidence="5">
    <location>
        <begin position="1283"/>
        <end position="1300"/>
    </location>
</feature>
<feature type="compositionally biased region" description="Acidic residues" evidence="5">
    <location>
        <begin position="234"/>
        <end position="248"/>
    </location>
</feature>
<dbReference type="SUPFAM" id="SSF53474">
    <property type="entry name" value="alpha/beta-Hydrolases"/>
    <property type="match status" value="1"/>
</dbReference>
<dbReference type="EMBL" id="NWUJ01000002">
    <property type="protein sequence ID" value="PFH37549.1"/>
    <property type="molecule type" value="Genomic_DNA"/>
</dbReference>
<dbReference type="STRING" id="94643.A0A2A9MI25"/>
<feature type="region of interest" description="Disordered" evidence="5">
    <location>
        <begin position="800"/>
        <end position="820"/>
    </location>
</feature>
<evidence type="ECO:0000256" key="5">
    <source>
        <dbReference type="SAM" id="MobiDB-lite"/>
    </source>
</evidence>
<evidence type="ECO:0000313" key="8">
    <source>
        <dbReference type="Proteomes" id="UP000224006"/>
    </source>
</evidence>
<feature type="compositionally biased region" description="Basic and acidic residues" evidence="5">
    <location>
        <begin position="1942"/>
        <end position="1957"/>
    </location>
</feature>
<dbReference type="InterPro" id="IPR029058">
    <property type="entry name" value="AB_hydrolase_fold"/>
</dbReference>
<feature type="compositionally biased region" description="Low complexity" evidence="5">
    <location>
        <begin position="1771"/>
        <end position="1787"/>
    </location>
</feature>